<feature type="region of interest" description="Disordered" evidence="1">
    <location>
        <begin position="125"/>
        <end position="148"/>
    </location>
</feature>
<dbReference type="AlphaFoldDB" id="A0A060SWH0"/>
<proteinExistence type="predicted"/>
<feature type="compositionally biased region" description="Basic and acidic residues" evidence="1">
    <location>
        <begin position="494"/>
        <end position="511"/>
    </location>
</feature>
<dbReference type="Proteomes" id="UP000029665">
    <property type="component" value="Unassembled WGS sequence"/>
</dbReference>
<gene>
    <name evidence="2" type="ORF">BN946_scf185033.g15</name>
</gene>
<evidence type="ECO:0000256" key="1">
    <source>
        <dbReference type="SAM" id="MobiDB-lite"/>
    </source>
</evidence>
<keyword evidence="3" id="KW-1185">Reference proteome</keyword>
<dbReference type="STRING" id="5643.A0A060SWH0"/>
<feature type="region of interest" description="Disordered" evidence="1">
    <location>
        <begin position="203"/>
        <end position="247"/>
    </location>
</feature>
<dbReference type="OrthoDB" id="2794493at2759"/>
<sequence length="566" mass="62736">MAAPPVPPVNFAQMGPNFGPAGFPPQAVANQGYAFHNIAPHNVGITPQVSTSEYNEAKLVWDRLSSSERERLVHLYAGQQASSDPSASPRVDPLPSQPPSHPNHARSVSPESEGIAMHIDNEHVTASSSKLDKGKAPQASSDVPIQEDFNGMTTDFGYMLLNKLQESHNHTENLLADFMKKQCELQAQLCNTVVRALRGAPVDSAGSESPLPLHTHRRTPQKPAKPRTAQSPATPTETGKRAGRKSNIIAPGADCPDAALTALQVAVRTHLKTLLGYTSWQDLVRRYPPLTEEEIEGYGVDSDSVPSPDVKFRVDFVHDWKRLPLNLAARDHLVQTLHGTIKGGGFGFAPDVIPLITHVHISSALDVHMEYCRRKYREHCQPDGDSDDDETKAKRKADATARKKRNAMNSRKATLLESRAYVVTNLGLSRHALLLDKLLPQNMSSDETDDPKSAHKRYRIIDAQWQSTAIKAFLRRLDGIYLEYCATRGGGGSRPRERVLAPNRKSEDSHAPEGLWRNCYDPAWLASRQAYQIRRLRIIDSDYDFSIDPAEDDVAMNSEDEVEEEL</sequence>
<protein>
    <submittedName>
        <fullName evidence="2">Uncharacterized protein</fullName>
    </submittedName>
</protein>
<accession>A0A060SWH0</accession>
<evidence type="ECO:0000313" key="2">
    <source>
        <dbReference type="EMBL" id="CDO76818.1"/>
    </source>
</evidence>
<comment type="caution">
    <text evidence="2">The sequence shown here is derived from an EMBL/GenBank/DDBJ whole genome shotgun (WGS) entry which is preliminary data.</text>
</comment>
<feature type="compositionally biased region" description="Polar residues" evidence="1">
    <location>
        <begin position="228"/>
        <end position="237"/>
    </location>
</feature>
<feature type="region of interest" description="Disordered" evidence="1">
    <location>
        <begin position="490"/>
        <end position="512"/>
    </location>
</feature>
<dbReference type="HOGENOM" id="CLU_481578_0_0_1"/>
<feature type="region of interest" description="Disordered" evidence="1">
    <location>
        <begin position="78"/>
        <end position="111"/>
    </location>
</feature>
<evidence type="ECO:0000313" key="3">
    <source>
        <dbReference type="Proteomes" id="UP000029665"/>
    </source>
</evidence>
<organism evidence="2 3">
    <name type="scientific">Pycnoporus cinnabarinus</name>
    <name type="common">Cinnabar-red polypore</name>
    <name type="synonym">Trametes cinnabarina</name>
    <dbReference type="NCBI Taxonomy" id="5643"/>
    <lineage>
        <taxon>Eukaryota</taxon>
        <taxon>Fungi</taxon>
        <taxon>Dikarya</taxon>
        <taxon>Basidiomycota</taxon>
        <taxon>Agaricomycotina</taxon>
        <taxon>Agaricomycetes</taxon>
        <taxon>Polyporales</taxon>
        <taxon>Polyporaceae</taxon>
        <taxon>Trametes</taxon>
    </lineage>
</organism>
<dbReference type="EMBL" id="CCBP010000415">
    <property type="protein sequence ID" value="CDO76818.1"/>
    <property type="molecule type" value="Genomic_DNA"/>
</dbReference>
<reference evidence="2" key="1">
    <citation type="submission" date="2014-01" db="EMBL/GenBank/DDBJ databases">
        <title>The genome of the white-rot fungus Pycnoporus cinnabarinus: a basidiomycete model with a versatile arsenal for lignocellulosic biomass breakdown.</title>
        <authorList>
            <person name="Levasseur A."/>
            <person name="Lomascolo A."/>
            <person name="Ruiz-Duenas F.J."/>
            <person name="Uzan E."/>
            <person name="Piumi F."/>
            <person name="Kues U."/>
            <person name="Ram A.F.J."/>
            <person name="Murat C."/>
            <person name="Haon M."/>
            <person name="Benoit I."/>
            <person name="Arfi Y."/>
            <person name="Chevret D."/>
            <person name="Drula E."/>
            <person name="Kwon M.J."/>
            <person name="Gouret P."/>
            <person name="Lesage-Meessen L."/>
            <person name="Lombard V."/>
            <person name="Mariette J."/>
            <person name="Noirot C."/>
            <person name="Park J."/>
            <person name="Patyshakuliyeva A."/>
            <person name="Wieneger R.A.B."/>
            <person name="Wosten H.A.B."/>
            <person name="Martin F."/>
            <person name="Coutinho P.M."/>
            <person name="de Vries R."/>
            <person name="Martinez A.T."/>
            <person name="Klopp C."/>
            <person name="Pontarotti P."/>
            <person name="Henrissat B."/>
            <person name="Record E."/>
        </authorList>
    </citation>
    <scope>NUCLEOTIDE SEQUENCE [LARGE SCALE GENOMIC DNA]</scope>
    <source>
        <strain evidence="2">BRFM137</strain>
    </source>
</reference>
<name>A0A060SWH0_PYCCI</name>
<feature type="region of interest" description="Disordered" evidence="1">
    <location>
        <begin position="379"/>
        <end position="409"/>
    </location>
</feature>
<dbReference type="OMA" id="HAIPLIS"/>